<dbReference type="GeneID" id="63774849"/>
<comment type="caution">
    <text evidence="2">The sequence shown here is derived from an EMBL/GenBank/DDBJ whole genome shotgun (WGS) entry which is preliminary data.</text>
</comment>
<sequence length="323" mass="36117">MASPETDPNKSPILLLKTKSMPADAYQDLFSTPPSRGNISFEPIFVPVLQHRFEEQGQSQLRALLEQKRISASRDAAYGGLIFTSQRAVEVFATLVEDGLQKNDNSSEEHGSKTWPHLQDVPLYSVGPATTRALKSIPQDPPLQIFGEHTGNGDALAAYIQEHYGSLYAGRNPKPPLLFLVGEQRRDIIPKTLMDERLPVDNRIHVDEMVVYGTGVMESFPGDLNRVLERTADRGATRWLVIFSPTGCDGMLKGLGMLDEETGKVRHLPREEDKQTNTYIASIGPTTRNYLKRTFDYEPDVCAEKPSPEGLWEAITTFMESRK</sequence>
<dbReference type="Proteomes" id="UP000193689">
    <property type="component" value="Unassembled WGS sequence"/>
</dbReference>
<evidence type="ECO:0000313" key="3">
    <source>
        <dbReference type="Proteomes" id="UP000193689"/>
    </source>
</evidence>
<evidence type="ECO:0000259" key="1">
    <source>
        <dbReference type="Pfam" id="PF02602"/>
    </source>
</evidence>
<dbReference type="STRING" id="1141098.A0A1Y2DNY8"/>
<dbReference type="PANTHER" id="PTHR12390">
    <property type="entry name" value="UROPORPHYRINOGEN III SYNTHASE"/>
    <property type="match status" value="1"/>
</dbReference>
<keyword evidence="3" id="KW-1185">Reference proteome</keyword>
<dbReference type="GO" id="GO:0006782">
    <property type="term" value="P:protoporphyrinogen IX biosynthetic process"/>
    <property type="evidence" value="ECO:0007669"/>
    <property type="project" value="UniProtKB-UniPathway"/>
</dbReference>
<dbReference type="GO" id="GO:0004852">
    <property type="term" value="F:uroporphyrinogen-III synthase activity"/>
    <property type="evidence" value="ECO:0007669"/>
    <property type="project" value="InterPro"/>
</dbReference>
<dbReference type="InterPro" id="IPR036108">
    <property type="entry name" value="4pyrrol_syn_uPrphyn_synt_sf"/>
</dbReference>
<dbReference type="AlphaFoldDB" id="A0A1Y2DNY8"/>
<accession>A0A1Y2DNY8</accession>
<dbReference type="PANTHER" id="PTHR12390:SF0">
    <property type="entry name" value="UROPORPHYRINOGEN-III SYNTHASE"/>
    <property type="match status" value="1"/>
</dbReference>
<name>A0A1Y2DNY8_9PEZI</name>
<protein>
    <submittedName>
        <fullName evidence="2">Tetrapyrrole biosynthesis, uroporphyrinogen III synthase</fullName>
    </submittedName>
</protein>
<feature type="domain" description="Tetrapyrrole biosynthesis uroporphyrinogen III synthase" evidence="1">
    <location>
        <begin position="40"/>
        <end position="312"/>
    </location>
</feature>
<dbReference type="Pfam" id="PF02602">
    <property type="entry name" value="HEM4"/>
    <property type="match status" value="1"/>
</dbReference>
<dbReference type="RefSeq" id="XP_040713111.1">
    <property type="nucleotide sequence ID" value="XM_040858637.1"/>
</dbReference>
<dbReference type="FunFam" id="3.40.50.10090:FF:000011">
    <property type="entry name" value="Uroporphyrinogen-III synthase (UroS), putative"/>
    <property type="match status" value="1"/>
</dbReference>
<reference evidence="2 3" key="1">
    <citation type="submission" date="2016-07" db="EMBL/GenBank/DDBJ databases">
        <title>Pervasive Adenine N6-methylation of Active Genes in Fungi.</title>
        <authorList>
            <consortium name="DOE Joint Genome Institute"/>
            <person name="Mondo S.J."/>
            <person name="Dannebaum R.O."/>
            <person name="Kuo R.C."/>
            <person name="Labutti K."/>
            <person name="Haridas S."/>
            <person name="Kuo A."/>
            <person name="Salamov A."/>
            <person name="Ahrendt S.R."/>
            <person name="Lipzen A."/>
            <person name="Sullivan W."/>
            <person name="Andreopoulos W.B."/>
            <person name="Clum A."/>
            <person name="Lindquist E."/>
            <person name="Daum C."/>
            <person name="Ramamoorthy G.K."/>
            <person name="Gryganskyi A."/>
            <person name="Culley D."/>
            <person name="Magnuson J.K."/>
            <person name="James T.Y."/>
            <person name="O'Malley M.A."/>
            <person name="Stajich J.E."/>
            <person name="Spatafora J.W."/>
            <person name="Visel A."/>
            <person name="Grigoriev I.V."/>
        </authorList>
    </citation>
    <scope>NUCLEOTIDE SEQUENCE [LARGE SCALE GENOMIC DNA]</scope>
    <source>
        <strain evidence="2 3">CBS 129021</strain>
    </source>
</reference>
<dbReference type="SUPFAM" id="SSF69618">
    <property type="entry name" value="HemD-like"/>
    <property type="match status" value="1"/>
</dbReference>
<dbReference type="OrthoDB" id="5595751at2759"/>
<dbReference type="GO" id="GO:0006780">
    <property type="term" value="P:uroporphyrinogen III biosynthetic process"/>
    <property type="evidence" value="ECO:0007669"/>
    <property type="project" value="InterPro"/>
</dbReference>
<dbReference type="UniPathway" id="UPA00251">
    <property type="reaction ID" value="UER00320"/>
</dbReference>
<dbReference type="EMBL" id="MCFJ01000011">
    <property type="protein sequence ID" value="ORY60884.1"/>
    <property type="molecule type" value="Genomic_DNA"/>
</dbReference>
<dbReference type="Gene3D" id="3.40.50.10090">
    <property type="match status" value="2"/>
</dbReference>
<dbReference type="FunCoup" id="A0A1Y2DNY8">
    <property type="interactions" value="124"/>
</dbReference>
<dbReference type="InParanoid" id="A0A1Y2DNY8"/>
<dbReference type="GO" id="GO:0005829">
    <property type="term" value="C:cytosol"/>
    <property type="evidence" value="ECO:0007669"/>
    <property type="project" value="TreeGrafter"/>
</dbReference>
<organism evidence="2 3">
    <name type="scientific">Pseudomassariella vexata</name>
    <dbReference type="NCBI Taxonomy" id="1141098"/>
    <lineage>
        <taxon>Eukaryota</taxon>
        <taxon>Fungi</taxon>
        <taxon>Dikarya</taxon>
        <taxon>Ascomycota</taxon>
        <taxon>Pezizomycotina</taxon>
        <taxon>Sordariomycetes</taxon>
        <taxon>Xylariomycetidae</taxon>
        <taxon>Amphisphaeriales</taxon>
        <taxon>Pseudomassariaceae</taxon>
        <taxon>Pseudomassariella</taxon>
    </lineage>
</organism>
<dbReference type="InterPro" id="IPR039793">
    <property type="entry name" value="UROS/Hem4"/>
</dbReference>
<dbReference type="InterPro" id="IPR003754">
    <property type="entry name" value="4pyrrol_synth_uPrphyn_synth"/>
</dbReference>
<proteinExistence type="predicted"/>
<gene>
    <name evidence="2" type="ORF">BCR38DRAFT_411992</name>
</gene>
<evidence type="ECO:0000313" key="2">
    <source>
        <dbReference type="EMBL" id="ORY60884.1"/>
    </source>
</evidence>
<dbReference type="CDD" id="cd06578">
    <property type="entry name" value="HemD"/>
    <property type="match status" value="1"/>
</dbReference>